<feature type="transmembrane region" description="Helical" evidence="5">
    <location>
        <begin position="142"/>
        <end position="159"/>
    </location>
</feature>
<keyword evidence="4 5" id="KW-0472">Membrane</keyword>
<proteinExistence type="predicted"/>
<dbReference type="PANTHER" id="PTHR20855">
    <property type="entry name" value="ADIPOR/PROGESTIN RECEPTOR-RELATED"/>
    <property type="match status" value="1"/>
</dbReference>
<dbReference type="Proteomes" id="UP001651050">
    <property type="component" value="Unassembled WGS sequence"/>
</dbReference>
<accession>A0ABT0J610</accession>
<sequence>MDAVQTVSAAAAETAAWIKPHLRGWIHAVTAPLALAAAIVLVVLADTTADKIACAVFGVTAVLLFGTSAVYHLGTGTWSPRTAALLRRLDHANIFLIIAGTYTPLAVMLLPRDTAVVLLAVVWIGAIVGLVARVLWMGAPRWLYVPVYVALGCVAVGYIPQFATSGGAAVAWLVASGGVAYILGAVVYGTKFPDPSPRWFGFHEVFHALTVVGFTCHTVAIYLAAL</sequence>
<dbReference type="InterPro" id="IPR004254">
    <property type="entry name" value="AdipoR/HlyIII-related"/>
</dbReference>
<feature type="transmembrane region" description="Helical" evidence="5">
    <location>
        <begin position="171"/>
        <end position="190"/>
    </location>
</feature>
<comment type="subcellular location">
    <subcellularLocation>
        <location evidence="1">Membrane</location>
        <topology evidence="1">Multi-pass membrane protein</topology>
    </subcellularLocation>
</comment>
<feature type="transmembrane region" description="Helical" evidence="5">
    <location>
        <begin position="205"/>
        <end position="225"/>
    </location>
</feature>
<name>A0ABT0J610_9MICO</name>
<reference evidence="6 7" key="1">
    <citation type="submission" date="2022-02" db="EMBL/GenBank/DDBJ databases">
        <title>The car tank lid bacteriome: a reservoir of bacteria with potential in bioremediation of fuel.</title>
        <authorList>
            <person name="Vidal-Verdu A."/>
            <person name="Gomez-Martinez D."/>
            <person name="Latorre-Perez A."/>
            <person name="Pereto J."/>
            <person name="Porcar M."/>
        </authorList>
    </citation>
    <scope>NUCLEOTIDE SEQUENCE [LARGE SCALE GENOMIC DNA]</scope>
    <source>
        <strain evidence="6 7">4D.3</strain>
    </source>
</reference>
<evidence type="ECO:0000256" key="4">
    <source>
        <dbReference type="ARBA" id="ARBA00023136"/>
    </source>
</evidence>
<dbReference type="RefSeq" id="WP_416344929.1">
    <property type="nucleotide sequence ID" value="NZ_JALQCY010000004.1"/>
</dbReference>
<keyword evidence="2 5" id="KW-0812">Transmembrane</keyword>
<evidence type="ECO:0000256" key="5">
    <source>
        <dbReference type="SAM" id="Phobius"/>
    </source>
</evidence>
<dbReference type="PANTHER" id="PTHR20855:SF3">
    <property type="entry name" value="LD03007P"/>
    <property type="match status" value="1"/>
</dbReference>
<evidence type="ECO:0000256" key="2">
    <source>
        <dbReference type="ARBA" id="ARBA00022692"/>
    </source>
</evidence>
<feature type="transmembrane region" description="Helical" evidence="5">
    <location>
        <begin position="25"/>
        <end position="45"/>
    </location>
</feature>
<dbReference type="EMBL" id="JALQCY010000004">
    <property type="protein sequence ID" value="MCK9794936.1"/>
    <property type="molecule type" value="Genomic_DNA"/>
</dbReference>
<organism evidence="6 7">
    <name type="scientific">Isoptericola peretonis</name>
    <dbReference type="NCBI Taxonomy" id="2918523"/>
    <lineage>
        <taxon>Bacteria</taxon>
        <taxon>Bacillati</taxon>
        <taxon>Actinomycetota</taxon>
        <taxon>Actinomycetes</taxon>
        <taxon>Micrococcales</taxon>
        <taxon>Promicromonosporaceae</taxon>
        <taxon>Isoptericola</taxon>
    </lineage>
</organism>
<dbReference type="Pfam" id="PF03006">
    <property type="entry name" value="HlyIII"/>
    <property type="match status" value="1"/>
</dbReference>
<keyword evidence="7" id="KW-1185">Reference proteome</keyword>
<feature type="transmembrane region" description="Helical" evidence="5">
    <location>
        <begin position="117"/>
        <end position="136"/>
    </location>
</feature>
<comment type="caution">
    <text evidence="6">The sequence shown here is derived from an EMBL/GenBank/DDBJ whole genome shotgun (WGS) entry which is preliminary data.</text>
</comment>
<evidence type="ECO:0000313" key="7">
    <source>
        <dbReference type="Proteomes" id="UP001651050"/>
    </source>
</evidence>
<evidence type="ECO:0000256" key="3">
    <source>
        <dbReference type="ARBA" id="ARBA00022989"/>
    </source>
</evidence>
<evidence type="ECO:0000256" key="1">
    <source>
        <dbReference type="ARBA" id="ARBA00004141"/>
    </source>
</evidence>
<feature type="transmembrane region" description="Helical" evidence="5">
    <location>
        <begin position="52"/>
        <end position="71"/>
    </location>
</feature>
<gene>
    <name evidence="6" type="ORF">M1843_14385</name>
</gene>
<protein>
    <submittedName>
        <fullName evidence="6">Hemolysin III family protein</fullName>
    </submittedName>
</protein>
<feature type="transmembrane region" description="Helical" evidence="5">
    <location>
        <begin position="91"/>
        <end position="110"/>
    </location>
</feature>
<evidence type="ECO:0000313" key="6">
    <source>
        <dbReference type="EMBL" id="MCK9794936.1"/>
    </source>
</evidence>
<keyword evidence="3 5" id="KW-1133">Transmembrane helix</keyword>